<feature type="domain" description="HNH nuclease" evidence="2">
    <location>
        <begin position="178"/>
        <end position="242"/>
    </location>
</feature>
<keyword evidence="4" id="KW-1185">Reference proteome</keyword>
<gene>
    <name evidence="3" type="ORF">FKW77_006679</name>
</gene>
<accession>A0A517L5K0</accession>
<organism evidence="3 4">
    <name type="scientific">Venturia effusa</name>
    <dbReference type="NCBI Taxonomy" id="50376"/>
    <lineage>
        <taxon>Eukaryota</taxon>
        <taxon>Fungi</taxon>
        <taxon>Dikarya</taxon>
        <taxon>Ascomycota</taxon>
        <taxon>Pezizomycotina</taxon>
        <taxon>Dothideomycetes</taxon>
        <taxon>Pleosporomycetidae</taxon>
        <taxon>Venturiales</taxon>
        <taxon>Venturiaceae</taxon>
        <taxon>Venturia</taxon>
    </lineage>
</organism>
<dbReference type="Proteomes" id="UP000316270">
    <property type="component" value="Chromosome 5"/>
</dbReference>
<dbReference type="Pfam" id="PF13391">
    <property type="entry name" value="HNH_2"/>
    <property type="match status" value="1"/>
</dbReference>
<sequence length="424" mass="49248">MNKLFKSGKVKRTVAELEQDLQATTNDLNNQKKRLKPQSSFDEQYWTKAAQVGETKQQITQLKHQISVATFQSENQGASIDEYFESEDGKNFLVRLKAEEIETNNYKKQAERMKSSGSEMKQQSQAFLKFFLTSSLGLQLKGPTAGDRDTRDQSQFRAAMIEAYNLRNPNPKLAKIWCPFLGDWVLAQEMQASHIFPYRYGQDTMSAIFGEDANGELFSYNNGLMLHQNVEKYFEKGLFCIVPKINDPRDVAEVQKWDQDLVKEYMVRIIDNKHPYIDQEVASFCGKTWRQMDGMKLRFRNNERPRARYLYFHMVCMLLQHTWNKDKKGAVPATMKDQLGNVFWGSRGKYMKQSMILAFIDQMGHDYDQLLENATPDKQQEEEEIALAVASDLLLSAAKHDLGETEEEEDEEEEEEEEYDDDED</sequence>
<dbReference type="OrthoDB" id="3692938at2759"/>
<evidence type="ECO:0000259" key="2">
    <source>
        <dbReference type="Pfam" id="PF13391"/>
    </source>
</evidence>
<name>A0A517L5K0_9PEZI</name>
<reference evidence="3 4" key="1">
    <citation type="submission" date="2019-07" db="EMBL/GenBank/DDBJ databases">
        <title>Finished genome of Venturia effusa.</title>
        <authorList>
            <person name="Young C.A."/>
            <person name="Cox M.P."/>
            <person name="Ganley A.R.D."/>
            <person name="David W.J."/>
        </authorList>
    </citation>
    <scope>NUCLEOTIDE SEQUENCE [LARGE SCALE GENOMIC DNA]</scope>
    <source>
        <strain evidence="4">albino</strain>
    </source>
</reference>
<dbReference type="STRING" id="50376.A0A517L5K0"/>
<protein>
    <recommendedName>
        <fullName evidence="2">HNH nuclease domain-containing protein</fullName>
    </recommendedName>
</protein>
<proteinExistence type="predicted"/>
<dbReference type="InterPro" id="IPR003615">
    <property type="entry name" value="HNH_nuc"/>
</dbReference>
<evidence type="ECO:0000313" key="3">
    <source>
        <dbReference type="EMBL" id="QDS70926.1"/>
    </source>
</evidence>
<evidence type="ECO:0000313" key="4">
    <source>
        <dbReference type="Proteomes" id="UP000316270"/>
    </source>
</evidence>
<feature type="compositionally biased region" description="Acidic residues" evidence="1">
    <location>
        <begin position="404"/>
        <end position="424"/>
    </location>
</feature>
<dbReference type="AlphaFoldDB" id="A0A517L5K0"/>
<feature type="region of interest" description="Disordered" evidence="1">
    <location>
        <begin position="398"/>
        <end position="424"/>
    </location>
</feature>
<evidence type="ECO:0000256" key="1">
    <source>
        <dbReference type="SAM" id="MobiDB-lite"/>
    </source>
</evidence>
<dbReference type="EMBL" id="CP042189">
    <property type="protein sequence ID" value="QDS70926.1"/>
    <property type="molecule type" value="Genomic_DNA"/>
</dbReference>